<name>A0A9P6ZID1_9AGAM</name>
<dbReference type="Proteomes" id="UP000714275">
    <property type="component" value="Unassembled WGS sequence"/>
</dbReference>
<comment type="caution">
    <text evidence="1">The sequence shown here is derived from an EMBL/GenBank/DDBJ whole genome shotgun (WGS) entry which is preliminary data.</text>
</comment>
<proteinExistence type="predicted"/>
<dbReference type="AlphaFoldDB" id="A0A9P6ZID1"/>
<keyword evidence="2" id="KW-1185">Reference proteome</keyword>
<organism evidence="1 2">
    <name type="scientific">Suillus placidus</name>
    <dbReference type="NCBI Taxonomy" id="48579"/>
    <lineage>
        <taxon>Eukaryota</taxon>
        <taxon>Fungi</taxon>
        <taxon>Dikarya</taxon>
        <taxon>Basidiomycota</taxon>
        <taxon>Agaricomycotina</taxon>
        <taxon>Agaricomycetes</taxon>
        <taxon>Agaricomycetidae</taxon>
        <taxon>Boletales</taxon>
        <taxon>Suillineae</taxon>
        <taxon>Suillaceae</taxon>
        <taxon>Suillus</taxon>
    </lineage>
</organism>
<dbReference type="OrthoDB" id="2692750at2759"/>
<protein>
    <submittedName>
        <fullName evidence="1">Uncharacterized protein</fullName>
    </submittedName>
</protein>
<gene>
    <name evidence="1" type="ORF">EV702DRAFT_752375</name>
</gene>
<reference evidence="1" key="1">
    <citation type="journal article" date="2020" name="New Phytol.">
        <title>Comparative genomics reveals dynamic genome evolution in host specialist ectomycorrhizal fungi.</title>
        <authorList>
            <person name="Lofgren L.A."/>
            <person name="Nguyen N.H."/>
            <person name="Vilgalys R."/>
            <person name="Ruytinx J."/>
            <person name="Liao H.L."/>
            <person name="Branco S."/>
            <person name="Kuo A."/>
            <person name="LaButti K."/>
            <person name="Lipzen A."/>
            <person name="Andreopoulos W."/>
            <person name="Pangilinan J."/>
            <person name="Riley R."/>
            <person name="Hundley H."/>
            <person name="Na H."/>
            <person name="Barry K."/>
            <person name="Grigoriev I.V."/>
            <person name="Stajich J.E."/>
            <person name="Kennedy P.G."/>
        </authorList>
    </citation>
    <scope>NUCLEOTIDE SEQUENCE</scope>
    <source>
        <strain evidence="1">DOB743</strain>
    </source>
</reference>
<evidence type="ECO:0000313" key="2">
    <source>
        <dbReference type="Proteomes" id="UP000714275"/>
    </source>
</evidence>
<sequence>MTKVQHLANPAALCISVTLRPLAVFTLVRSAKDSSSSLPPCKTLLEGFLPSTRTISFSTFPSLTLREHAFLGSYTAAPAAKTTNEMDIIFSLPFSFPFTLSAPHQITFLTHTHISHIIMVRLLARNQIASSIKRDTWHEWVMFHQRRGTALLILFGYAHFDTTTAQIVKSGFNAVSLQDCREPDGSWNMTDWACHPLSTRYRM</sequence>
<dbReference type="EMBL" id="JABBWD010000086">
    <property type="protein sequence ID" value="KAG1767496.1"/>
    <property type="molecule type" value="Genomic_DNA"/>
</dbReference>
<evidence type="ECO:0000313" key="1">
    <source>
        <dbReference type="EMBL" id="KAG1767496.1"/>
    </source>
</evidence>
<accession>A0A9P6ZID1</accession>